<dbReference type="OrthoDB" id="6432391at2759"/>
<evidence type="ECO:0000313" key="2">
    <source>
        <dbReference type="EMBL" id="CRK94445.1"/>
    </source>
</evidence>
<evidence type="ECO:0000313" key="3">
    <source>
        <dbReference type="Proteomes" id="UP000183832"/>
    </source>
</evidence>
<name>A0A1J1I2D9_9DIPT</name>
<feature type="region of interest" description="Disordered" evidence="1">
    <location>
        <begin position="1"/>
        <end position="20"/>
    </location>
</feature>
<dbReference type="PANTHER" id="PTHR21974">
    <property type="entry name" value="RE15880P"/>
    <property type="match status" value="1"/>
</dbReference>
<sequence length="379" mass="42968">MGCGFSSSSSGVFGDPTSPEFRTNLKSTETVIGAFTRLDEHILTLENLSPGSRLTTAEAWVEHLEKLQLTVDDTITDRQQLDVISELDETILEDEKDLLTEVDQERNDIMKLAIKLQVANDVKKALEHEEFLGRISRGVMELHSEKLRLDMIEHGRKRIETLIESFNQLRELYLEQDNLIASISGGTYNSSLEQELDMELETAREIRDRLSGVAEQWRTSSNLLRAAAKAALQAFEFWSLVEASDTASERVQLALDTRDACQSSLTALSCAQQALPQVEIPFVTLRQSSAVKHALIYILTDMANEKRYSHTKTVMESFHTSATKAVEWIHATYKKTLDGDLTAQIDNIKVLTFRLRKERIKHYKNIVGNKVYIRPQIKP</sequence>
<dbReference type="Proteomes" id="UP000183832">
    <property type="component" value="Unassembled WGS sequence"/>
</dbReference>
<accession>A0A1J1I2D9</accession>
<protein>
    <submittedName>
        <fullName evidence="2">CLUMA_CG007952, isoform A</fullName>
    </submittedName>
</protein>
<gene>
    <name evidence="2" type="ORF">CLUMA_CG007952</name>
</gene>
<dbReference type="EMBL" id="CVRI01000038">
    <property type="protein sequence ID" value="CRK94445.1"/>
    <property type="molecule type" value="Genomic_DNA"/>
</dbReference>
<evidence type="ECO:0000256" key="1">
    <source>
        <dbReference type="SAM" id="MobiDB-lite"/>
    </source>
</evidence>
<organism evidence="2 3">
    <name type="scientific">Clunio marinus</name>
    <dbReference type="NCBI Taxonomy" id="568069"/>
    <lineage>
        <taxon>Eukaryota</taxon>
        <taxon>Metazoa</taxon>
        <taxon>Ecdysozoa</taxon>
        <taxon>Arthropoda</taxon>
        <taxon>Hexapoda</taxon>
        <taxon>Insecta</taxon>
        <taxon>Pterygota</taxon>
        <taxon>Neoptera</taxon>
        <taxon>Endopterygota</taxon>
        <taxon>Diptera</taxon>
        <taxon>Nematocera</taxon>
        <taxon>Chironomoidea</taxon>
        <taxon>Chironomidae</taxon>
        <taxon>Clunio</taxon>
    </lineage>
</organism>
<dbReference type="PANTHER" id="PTHR21974:SF2">
    <property type="entry name" value="RE15880P"/>
    <property type="match status" value="1"/>
</dbReference>
<reference evidence="2 3" key="1">
    <citation type="submission" date="2015-04" db="EMBL/GenBank/DDBJ databases">
        <authorList>
            <person name="Syromyatnikov M.Y."/>
            <person name="Popov V.N."/>
        </authorList>
    </citation>
    <scope>NUCLEOTIDE SEQUENCE [LARGE SCALE GENOMIC DNA]</scope>
</reference>
<feature type="compositionally biased region" description="Low complexity" evidence="1">
    <location>
        <begin position="1"/>
        <end position="10"/>
    </location>
</feature>
<dbReference type="AlphaFoldDB" id="A0A1J1I2D9"/>
<proteinExistence type="predicted"/>
<keyword evidence="3" id="KW-1185">Reference proteome</keyword>
<dbReference type="GO" id="GO:0005929">
    <property type="term" value="C:cilium"/>
    <property type="evidence" value="ECO:0007669"/>
    <property type="project" value="TreeGrafter"/>
</dbReference>